<keyword evidence="1" id="KW-0472">Membrane</keyword>
<proteinExistence type="predicted"/>
<keyword evidence="1" id="KW-0812">Transmembrane</keyword>
<gene>
    <name evidence="2" type="ORF">X975_10984</name>
</gene>
<name>A0A087UYK4_STEMI</name>
<dbReference type="AlphaFoldDB" id="A0A087UYK4"/>
<evidence type="ECO:0000256" key="1">
    <source>
        <dbReference type="SAM" id="Phobius"/>
    </source>
</evidence>
<dbReference type="Proteomes" id="UP000054359">
    <property type="component" value="Unassembled WGS sequence"/>
</dbReference>
<protein>
    <submittedName>
        <fullName evidence="2">Uncharacterized protein</fullName>
    </submittedName>
</protein>
<keyword evidence="3" id="KW-1185">Reference proteome</keyword>
<accession>A0A087UYK4</accession>
<evidence type="ECO:0000313" key="3">
    <source>
        <dbReference type="Proteomes" id="UP000054359"/>
    </source>
</evidence>
<dbReference type="EMBL" id="KK122298">
    <property type="protein sequence ID" value="KFM82443.1"/>
    <property type="molecule type" value="Genomic_DNA"/>
</dbReference>
<organism evidence="2 3">
    <name type="scientific">Stegodyphus mimosarum</name>
    <name type="common">African social velvet spider</name>
    <dbReference type="NCBI Taxonomy" id="407821"/>
    <lineage>
        <taxon>Eukaryota</taxon>
        <taxon>Metazoa</taxon>
        <taxon>Ecdysozoa</taxon>
        <taxon>Arthropoda</taxon>
        <taxon>Chelicerata</taxon>
        <taxon>Arachnida</taxon>
        <taxon>Araneae</taxon>
        <taxon>Araneomorphae</taxon>
        <taxon>Entelegynae</taxon>
        <taxon>Eresoidea</taxon>
        <taxon>Eresidae</taxon>
        <taxon>Stegodyphus</taxon>
    </lineage>
</organism>
<reference evidence="2 3" key="1">
    <citation type="submission" date="2013-11" db="EMBL/GenBank/DDBJ databases">
        <title>Genome sequencing of Stegodyphus mimosarum.</title>
        <authorList>
            <person name="Bechsgaard J."/>
        </authorList>
    </citation>
    <scope>NUCLEOTIDE SEQUENCE [LARGE SCALE GENOMIC DNA]</scope>
</reference>
<sequence>MISDSEKCSANVEESKCIVWYIGFLLICWLLFKFLRSLWRGIYTCVLADLFGATVNWKNLGKWA</sequence>
<evidence type="ECO:0000313" key="2">
    <source>
        <dbReference type="EMBL" id="KFM82443.1"/>
    </source>
</evidence>
<keyword evidence="1" id="KW-1133">Transmembrane helix</keyword>
<feature type="transmembrane region" description="Helical" evidence="1">
    <location>
        <begin position="18"/>
        <end position="35"/>
    </location>
</feature>
<feature type="non-terminal residue" evidence="2">
    <location>
        <position position="64"/>
    </location>
</feature>